<gene>
    <name evidence="1" type="ORF">BD94_2932</name>
</gene>
<name>A0A077EH02_9FLAO</name>
<dbReference type="Proteomes" id="UP000028933">
    <property type="component" value="Chromosome"/>
</dbReference>
<evidence type="ECO:0000313" key="1">
    <source>
        <dbReference type="EMBL" id="AIL46707.1"/>
    </source>
</evidence>
<proteinExistence type="predicted"/>
<dbReference type="AlphaFoldDB" id="A0A077EH02"/>
<dbReference type="EMBL" id="CP007547">
    <property type="protein sequence ID" value="AIL46707.1"/>
    <property type="molecule type" value="Genomic_DNA"/>
</dbReference>
<evidence type="ECO:0000313" key="2">
    <source>
        <dbReference type="Proteomes" id="UP000028933"/>
    </source>
</evidence>
<accession>A0A077EH02</accession>
<organism evidence="1 2">
    <name type="scientific">Elizabethkingia anophelis NUHP1</name>
    <dbReference type="NCBI Taxonomy" id="1338011"/>
    <lineage>
        <taxon>Bacteria</taxon>
        <taxon>Pseudomonadati</taxon>
        <taxon>Bacteroidota</taxon>
        <taxon>Flavobacteriia</taxon>
        <taxon>Flavobacteriales</taxon>
        <taxon>Weeksellaceae</taxon>
        <taxon>Elizabethkingia</taxon>
    </lineage>
</organism>
<protein>
    <submittedName>
        <fullName evidence="1">Uncharacterized protein</fullName>
    </submittedName>
</protein>
<dbReference type="KEGG" id="eao:BD94_2932"/>
<dbReference type="HOGENOM" id="CLU_3232970_0_0_10"/>
<reference evidence="1 2" key="1">
    <citation type="journal article" date="2013" name="Lancet">
        <title>First case of E anophelis outbreak in an intensive-care unit.</title>
        <authorList>
            <person name="Teo J."/>
            <person name="Tan S.Y."/>
            <person name="Tay M."/>
            <person name="Ding Y."/>
            <person name="Kjelleberg S."/>
            <person name="Givskov M."/>
            <person name="Lin R.T."/>
            <person name="Yang L."/>
        </authorList>
    </citation>
    <scope>NUCLEOTIDE SEQUENCE [LARGE SCALE GENOMIC DNA]</scope>
    <source>
        <strain evidence="1 2">NUHP1</strain>
    </source>
</reference>
<sequence>MSLPHSAHPIIIDYNEDYNNCGIVLNTISITSSGVAELVTIPE</sequence>